<sequence length="87" mass="8967">MLRTNVTGRALTLPPLFLLLTACASKSPCLSGAPAIPPLPPEARQPAPPSVCSPTCSAALTTARANWRNMLIASASQRSSANATMAH</sequence>
<name>A0A103DX03_9BURK</name>
<gene>
    <name evidence="2" type="ORF">WS67_21480</name>
</gene>
<reference evidence="2 3" key="1">
    <citation type="submission" date="2015-11" db="EMBL/GenBank/DDBJ databases">
        <title>Expanding the genomic diversity of Burkholderia species for the development of highly accurate diagnostics.</title>
        <authorList>
            <person name="Sahl J."/>
            <person name="Keim P."/>
            <person name="Wagner D."/>
        </authorList>
    </citation>
    <scope>NUCLEOTIDE SEQUENCE [LARGE SCALE GENOMIC DNA]</scope>
    <source>
        <strain evidence="2 3">TSV85</strain>
    </source>
</reference>
<dbReference type="Proteomes" id="UP000062788">
    <property type="component" value="Unassembled WGS sequence"/>
</dbReference>
<evidence type="ECO:0000256" key="1">
    <source>
        <dbReference type="SAM" id="SignalP"/>
    </source>
</evidence>
<keyword evidence="3" id="KW-1185">Reference proteome</keyword>
<organism evidence="2 3">
    <name type="scientific">Burkholderia singularis</name>
    <dbReference type="NCBI Taxonomy" id="1503053"/>
    <lineage>
        <taxon>Bacteria</taxon>
        <taxon>Pseudomonadati</taxon>
        <taxon>Pseudomonadota</taxon>
        <taxon>Betaproteobacteria</taxon>
        <taxon>Burkholderiales</taxon>
        <taxon>Burkholderiaceae</taxon>
        <taxon>Burkholderia</taxon>
        <taxon>pseudomallei group</taxon>
    </lineage>
</organism>
<feature type="chain" id="PRO_5007114280" evidence="1">
    <location>
        <begin position="25"/>
        <end position="87"/>
    </location>
</feature>
<feature type="signal peptide" evidence="1">
    <location>
        <begin position="1"/>
        <end position="24"/>
    </location>
</feature>
<evidence type="ECO:0000313" key="3">
    <source>
        <dbReference type="Proteomes" id="UP000062788"/>
    </source>
</evidence>
<evidence type="ECO:0000313" key="2">
    <source>
        <dbReference type="EMBL" id="KVE23956.1"/>
    </source>
</evidence>
<keyword evidence="1" id="KW-0732">Signal</keyword>
<dbReference type="PROSITE" id="PS51257">
    <property type="entry name" value="PROKAR_LIPOPROTEIN"/>
    <property type="match status" value="1"/>
</dbReference>
<dbReference type="EMBL" id="LOWA01000056">
    <property type="protein sequence ID" value="KVE23956.1"/>
    <property type="molecule type" value="Genomic_DNA"/>
</dbReference>
<dbReference type="AlphaFoldDB" id="A0A103DX03"/>
<protein>
    <submittedName>
        <fullName evidence="2">Uncharacterized protein</fullName>
    </submittedName>
</protein>
<accession>A0A103DX03</accession>
<comment type="caution">
    <text evidence="2">The sequence shown here is derived from an EMBL/GenBank/DDBJ whole genome shotgun (WGS) entry which is preliminary data.</text>
</comment>
<proteinExistence type="predicted"/>